<organism evidence="1 2">
    <name type="scientific">Celeribacter marinus</name>
    <dbReference type="NCBI Taxonomy" id="1397108"/>
    <lineage>
        <taxon>Bacteria</taxon>
        <taxon>Pseudomonadati</taxon>
        <taxon>Pseudomonadota</taxon>
        <taxon>Alphaproteobacteria</taxon>
        <taxon>Rhodobacterales</taxon>
        <taxon>Roseobacteraceae</taxon>
        <taxon>Celeribacter</taxon>
    </lineage>
</organism>
<dbReference type="InterPro" id="IPR036388">
    <property type="entry name" value="WH-like_DNA-bd_sf"/>
</dbReference>
<protein>
    <submittedName>
        <fullName evidence="1">Transcriptional regulator, DeoR family</fullName>
    </submittedName>
</protein>
<dbReference type="SUPFAM" id="SSF46785">
    <property type="entry name" value="Winged helix' DNA-binding domain"/>
    <property type="match status" value="1"/>
</dbReference>
<sequence>MKRDERRQDILDLLVRDGAVDLDVLAVRFGVSKMTIHRDLDDLESAGVLRKMRGGATIEAGTQFESDFRFRTQLGGAAKAAMAEAALTLIEPGMSVIINDGSMAAVLGARLVEKRPLTVLTNNAAVLDTLKGQTGITLVALGGTYSAKFNAYFGMVTEAALASLRADLAFVSSPAVSGTDVFHMDADVIRTKRAMMGAATKTCLLVNQSRFGHTALHKLADLSAFDTIITNGAPDADSRAALDAAGLTLTIAQQHMDDVT</sequence>
<dbReference type="Pfam" id="PF00455">
    <property type="entry name" value="DeoRC"/>
    <property type="match status" value="1"/>
</dbReference>
<dbReference type="PANTHER" id="PTHR30363">
    <property type="entry name" value="HTH-TYPE TRANSCRIPTIONAL REGULATOR SRLR-RELATED"/>
    <property type="match status" value="1"/>
</dbReference>
<dbReference type="EMBL" id="CP012023">
    <property type="protein sequence ID" value="ALI55825.1"/>
    <property type="molecule type" value="Genomic_DNA"/>
</dbReference>
<dbReference type="Gene3D" id="1.10.10.10">
    <property type="entry name" value="Winged helix-like DNA-binding domain superfamily/Winged helix DNA-binding domain"/>
    <property type="match status" value="1"/>
</dbReference>
<dbReference type="InterPro" id="IPR036390">
    <property type="entry name" value="WH_DNA-bd_sf"/>
</dbReference>
<dbReference type="InterPro" id="IPR018356">
    <property type="entry name" value="Tscrpt_reg_HTH_DeoR_CS"/>
</dbReference>
<dbReference type="InterPro" id="IPR001034">
    <property type="entry name" value="DeoR_HTH"/>
</dbReference>
<dbReference type="InterPro" id="IPR037171">
    <property type="entry name" value="NagB/RpiA_transferase-like"/>
</dbReference>
<dbReference type="AlphaFoldDB" id="A0A0N9ZFW3"/>
<evidence type="ECO:0000313" key="2">
    <source>
        <dbReference type="Proteomes" id="UP000064920"/>
    </source>
</evidence>
<name>A0A0N9ZFW3_9RHOB</name>
<dbReference type="PROSITE" id="PS51000">
    <property type="entry name" value="HTH_DEOR_2"/>
    <property type="match status" value="1"/>
</dbReference>
<accession>A0A0N9ZFW3</accession>
<dbReference type="SMART" id="SM00420">
    <property type="entry name" value="HTH_DEOR"/>
    <property type="match status" value="1"/>
</dbReference>
<keyword evidence="2" id="KW-1185">Reference proteome</keyword>
<dbReference type="PATRIC" id="fig|1397108.4.peg.1920"/>
<dbReference type="RefSeq" id="WP_062218380.1">
    <property type="nucleotide sequence ID" value="NZ_CP012023.1"/>
</dbReference>
<evidence type="ECO:0000313" key="1">
    <source>
        <dbReference type="EMBL" id="ALI55825.1"/>
    </source>
</evidence>
<dbReference type="SUPFAM" id="SSF100950">
    <property type="entry name" value="NagB/RpiA/CoA transferase-like"/>
    <property type="match status" value="1"/>
</dbReference>
<dbReference type="GO" id="GO:0003700">
    <property type="term" value="F:DNA-binding transcription factor activity"/>
    <property type="evidence" value="ECO:0007669"/>
    <property type="project" value="InterPro"/>
</dbReference>
<dbReference type="PROSITE" id="PS00894">
    <property type="entry name" value="HTH_DEOR_1"/>
    <property type="match status" value="1"/>
</dbReference>
<dbReference type="PRINTS" id="PR00037">
    <property type="entry name" value="HTHLACR"/>
</dbReference>
<dbReference type="Pfam" id="PF08220">
    <property type="entry name" value="HTH_DeoR"/>
    <property type="match status" value="1"/>
</dbReference>
<dbReference type="InterPro" id="IPR014036">
    <property type="entry name" value="DeoR-like_C"/>
</dbReference>
<dbReference type="SMART" id="SM01134">
    <property type="entry name" value="DeoRC"/>
    <property type="match status" value="1"/>
</dbReference>
<gene>
    <name evidence="1" type="ORF">IMCC12053_1878</name>
</gene>
<dbReference type="Proteomes" id="UP000064920">
    <property type="component" value="Chromosome"/>
</dbReference>
<dbReference type="PANTHER" id="PTHR30363:SF44">
    <property type="entry name" value="AGA OPERON TRANSCRIPTIONAL REPRESSOR-RELATED"/>
    <property type="match status" value="1"/>
</dbReference>
<proteinExistence type="predicted"/>
<dbReference type="KEGG" id="cmar:IMCC12053_1878"/>
<dbReference type="OrthoDB" id="9816363at2"/>
<dbReference type="InterPro" id="IPR050313">
    <property type="entry name" value="Carb_Metab_HTH_regulators"/>
</dbReference>
<dbReference type="STRING" id="1397108.IMCC12053_1878"/>
<reference evidence="1 2" key="1">
    <citation type="submission" date="2015-05" db="EMBL/GenBank/DDBJ databases">
        <authorList>
            <person name="Wang D.B."/>
            <person name="Wang M."/>
        </authorList>
    </citation>
    <scope>NUCLEOTIDE SEQUENCE [LARGE SCALE GENOMIC DNA]</scope>
    <source>
        <strain evidence="1 2">IMCC 12053</strain>
    </source>
</reference>